<evidence type="ECO:0000259" key="8">
    <source>
        <dbReference type="Pfam" id="PF00135"/>
    </source>
</evidence>
<dbReference type="EMBL" id="JAZDUA010000475">
    <property type="protein sequence ID" value="KAK7792069.1"/>
    <property type="molecule type" value="Genomic_DNA"/>
</dbReference>
<protein>
    <recommendedName>
        <fullName evidence="5">Carboxylic ester hydrolase</fullName>
        <ecNumber evidence="5">3.1.1.-</ecNumber>
    </recommendedName>
</protein>
<dbReference type="SUPFAM" id="SSF53474">
    <property type="entry name" value="alpha/beta-Hydrolases"/>
    <property type="match status" value="1"/>
</dbReference>
<keyword evidence="4" id="KW-0325">Glycoprotein</keyword>
<keyword evidence="7" id="KW-0472">Membrane</keyword>
<evidence type="ECO:0000256" key="6">
    <source>
        <dbReference type="SAM" id="MobiDB-lite"/>
    </source>
</evidence>
<dbReference type="PROSITE" id="PS00941">
    <property type="entry name" value="CARBOXYLESTERASE_B_2"/>
    <property type="match status" value="1"/>
</dbReference>
<dbReference type="Gene3D" id="3.40.50.1820">
    <property type="entry name" value="alpha/beta hydrolase"/>
    <property type="match status" value="1"/>
</dbReference>
<feature type="domain" description="Carboxylesterase type B" evidence="8">
    <location>
        <begin position="30"/>
        <end position="545"/>
    </location>
</feature>
<dbReference type="InterPro" id="IPR002018">
    <property type="entry name" value="CarbesteraseB"/>
</dbReference>
<feature type="transmembrane region" description="Helical" evidence="7">
    <location>
        <begin position="598"/>
        <end position="624"/>
    </location>
</feature>
<evidence type="ECO:0000256" key="2">
    <source>
        <dbReference type="ARBA" id="ARBA00022487"/>
    </source>
</evidence>
<keyword evidence="5" id="KW-0732">Signal</keyword>
<organism evidence="9 10">
    <name type="scientific">Gryllus longicercus</name>
    <dbReference type="NCBI Taxonomy" id="2509291"/>
    <lineage>
        <taxon>Eukaryota</taxon>
        <taxon>Metazoa</taxon>
        <taxon>Ecdysozoa</taxon>
        <taxon>Arthropoda</taxon>
        <taxon>Hexapoda</taxon>
        <taxon>Insecta</taxon>
        <taxon>Pterygota</taxon>
        <taxon>Neoptera</taxon>
        <taxon>Polyneoptera</taxon>
        <taxon>Orthoptera</taxon>
        <taxon>Ensifera</taxon>
        <taxon>Gryllidea</taxon>
        <taxon>Grylloidea</taxon>
        <taxon>Gryllidae</taxon>
        <taxon>Gryllinae</taxon>
        <taxon>Gryllus</taxon>
    </lineage>
</organism>
<evidence type="ECO:0000313" key="10">
    <source>
        <dbReference type="Proteomes" id="UP001378592"/>
    </source>
</evidence>
<keyword evidence="7" id="KW-1133">Transmembrane helix</keyword>
<comment type="similarity">
    <text evidence="1 5">Belongs to the type-B carboxylesterase/lipase family.</text>
</comment>
<dbReference type="GO" id="GO:0052689">
    <property type="term" value="F:carboxylic ester hydrolase activity"/>
    <property type="evidence" value="ECO:0007669"/>
    <property type="project" value="UniProtKB-KW"/>
</dbReference>
<reference evidence="9 10" key="1">
    <citation type="submission" date="2024-03" db="EMBL/GenBank/DDBJ databases">
        <title>The genome assembly and annotation of the cricket Gryllus longicercus Weissman &amp; Gray.</title>
        <authorList>
            <person name="Szrajer S."/>
            <person name="Gray D."/>
            <person name="Ylla G."/>
        </authorList>
    </citation>
    <scope>NUCLEOTIDE SEQUENCE [LARGE SCALE GENOMIC DNA]</scope>
    <source>
        <strain evidence="9">DAG 2021-001</strain>
        <tissue evidence="9">Whole body minus gut</tissue>
    </source>
</reference>
<evidence type="ECO:0000256" key="7">
    <source>
        <dbReference type="SAM" id="Phobius"/>
    </source>
</evidence>
<dbReference type="InterPro" id="IPR019826">
    <property type="entry name" value="Carboxylesterase_B_AS"/>
</dbReference>
<dbReference type="InterPro" id="IPR019819">
    <property type="entry name" value="Carboxylesterase_B_CS"/>
</dbReference>
<feature type="signal peptide" evidence="5">
    <location>
        <begin position="1"/>
        <end position="24"/>
    </location>
</feature>
<dbReference type="PANTHER" id="PTHR43142:SF1">
    <property type="entry name" value="CARBOXYLIC ESTER HYDROLASE"/>
    <property type="match status" value="1"/>
</dbReference>
<keyword evidence="7" id="KW-0812">Transmembrane</keyword>
<comment type="caution">
    <text evidence="9">The sequence shown here is derived from an EMBL/GenBank/DDBJ whole genome shotgun (WGS) entry which is preliminary data.</text>
</comment>
<keyword evidence="10" id="KW-1185">Reference proteome</keyword>
<keyword evidence="2" id="KW-0719">Serine esterase</keyword>
<evidence type="ECO:0000256" key="3">
    <source>
        <dbReference type="ARBA" id="ARBA00022801"/>
    </source>
</evidence>
<evidence type="ECO:0000256" key="5">
    <source>
        <dbReference type="RuleBase" id="RU361235"/>
    </source>
</evidence>
<feature type="region of interest" description="Disordered" evidence="6">
    <location>
        <begin position="564"/>
        <end position="596"/>
    </location>
</feature>
<dbReference type="PANTHER" id="PTHR43142">
    <property type="entry name" value="CARBOXYLIC ESTER HYDROLASE"/>
    <property type="match status" value="1"/>
</dbReference>
<evidence type="ECO:0000256" key="4">
    <source>
        <dbReference type="ARBA" id="ARBA00023180"/>
    </source>
</evidence>
<dbReference type="AlphaFoldDB" id="A0AAN9Z1W6"/>
<dbReference type="Pfam" id="PF00135">
    <property type="entry name" value="COesterase"/>
    <property type="match status" value="1"/>
</dbReference>
<accession>A0AAN9Z1W6</accession>
<evidence type="ECO:0000313" key="9">
    <source>
        <dbReference type="EMBL" id="KAK7792069.1"/>
    </source>
</evidence>
<dbReference type="PROSITE" id="PS00122">
    <property type="entry name" value="CARBOXYLESTERASE_B_1"/>
    <property type="match status" value="1"/>
</dbReference>
<evidence type="ECO:0000256" key="1">
    <source>
        <dbReference type="ARBA" id="ARBA00005964"/>
    </source>
</evidence>
<gene>
    <name evidence="9" type="ORF">R5R35_007101</name>
</gene>
<dbReference type="Proteomes" id="UP001378592">
    <property type="component" value="Unassembled WGS sequence"/>
</dbReference>
<dbReference type="InterPro" id="IPR029058">
    <property type="entry name" value="AB_hydrolase_fold"/>
</dbReference>
<keyword evidence="3 5" id="KW-0378">Hydrolase</keyword>
<feature type="chain" id="PRO_5042661982" description="Carboxylic ester hydrolase" evidence="5">
    <location>
        <begin position="25"/>
        <end position="628"/>
    </location>
</feature>
<sequence>MRTAMRTLLCSLLAAAALCAGTTAQVADPLVVELAQGRARGAEATTYLGRRVRAWRGLPYAAPPVGALRFRPPAPPPSWNGTRDAAAEGAACPQMVLLSRQYEGREDCLFVNVYAPYDAKGLPVLAWHHGGAFVEGHGGARWGGPEYIMEQPLVFVTFNYRLGPLGFLSTGDSAAQGNYGLKDAAAAMKWVRANIASFGGDPGRVALWGYSAGAASVHLLTLAPPARGLFDAAIYGSGSGLHRWALFADPLPTARRLAALVNCSDALPTADLVACLRTRSPEDIVRTYYSFPSLVGDMPMPWGPVVEGDPAPGDPPFLPAPPAQLVAQGRVAPVPVVTGMTTDEAVDAAYPVHTDAYLADRLDLHLLDVLREYAPVPNISVEAAAEVRQFYFGTAPLRAAPLANLTALFTDMYFTVETVAGAAAHARASKAPVYFYRFALDGRVSELVRAGLAGEPHGVMHADDLLYAVGRQYPPALAPADWPNATEALAIQRLTRLWYNVAAHGTPAPDGSGDALLGAAWAPLGGASAKDFRFLDFDAQLRPVEGPPFADRIALWQRLAQEARAAVTQPPPPPAAPPTRAQPAPSTPPPPSSGAAAAAAPALAATLLAAALLAAAASLAAFGLRPVA</sequence>
<proteinExistence type="inferred from homology"/>
<name>A0AAN9Z1W6_9ORTH</name>
<dbReference type="EC" id="3.1.1.-" evidence="5"/>